<dbReference type="Proteomes" id="UP000250443">
    <property type="component" value="Unassembled WGS sequence"/>
</dbReference>
<dbReference type="PROSITE" id="PS50850">
    <property type="entry name" value="MFS"/>
    <property type="match status" value="1"/>
</dbReference>
<feature type="transmembrane region" description="Helical" evidence="8">
    <location>
        <begin position="476"/>
        <end position="493"/>
    </location>
</feature>
<dbReference type="InterPro" id="IPR005829">
    <property type="entry name" value="Sugar_transporter_CS"/>
</dbReference>
<evidence type="ECO:0000313" key="10">
    <source>
        <dbReference type="EMBL" id="SPZ12910.1"/>
    </source>
</evidence>
<feature type="transmembrane region" description="Helical" evidence="8">
    <location>
        <begin position="169"/>
        <end position="187"/>
    </location>
</feature>
<feature type="transmembrane region" description="Helical" evidence="8">
    <location>
        <begin position="368"/>
        <end position="391"/>
    </location>
</feature>
<comment type="similarity">
    <text evidence="2 7">Belongs to the major facilitator superfamily. Sugar transporter (TC 2.A.1.1) family.</text>
</comment>
<keyword evidence="5 8" id="KW-1133">Transmembrane helix</keyword>
<dbReference type="FunFam" id="1.20.1250.20:FF:000134">
    <property type="entry name" value="MFS sugar transporter protein"/>
    <property type="match status" value="1"/>
</dbReference>
<keyword evidence="3 7" id="KW-0813">Transport</keyword>
<protein>
    <submittedName>
        <fullName evidence="10">Sugar transporter</fullName>
    </submittedName>
</protein>
<feature type="transmembrane region" description="Helical" evidence="8">
    <location>
        <begin position="193"/>
        <end position="214"/>
    </location>
</feature>
<evidence type="ECO:0000256" key="2">
    <source>
        <dbReference type="ARBA" id="ARBA00010992"/>
    </source>
</evidence>
<keyword evidence="4 8" id="KW-0812">Transmembrane</keyword>
<evidence type="ECO:0000313" key="11">
    <source>
        <dbReference type="Proteomes" id="UP000250443"/>
    </source>
</evidence>
<sequence length="546" mass="59213">MAQNVKDSRAFIQSSVLIHSIDIANTASLAAFAETIAQKGDRIPFDDNLFLNPVASEQSFSGSPALAGASGYNKSRQHHMESPTLTLSAPAAPARKGLVLLIAIIAALGGLLFGYDTGIIGVALLGLGREFALNDTLKQLVTGAIIFGALFGCLGTGPISDRLGRRRTIILVGIVFALGSILSAVSPNVTLLILSRFLLGLSAGSSTQIIPVYIAEVAPPQHRGKLVVLFQFMVVSGITVAYFTGFALDEHWRWMFALGVVPAVILLAGMSVLPESPRWLLSRGREQDALAVLERVRGDEAAARRELTEIKTVSDAPEGTWRDLLQPWVRPALLVGVCISMFSQITGNNALVYYAPTILTQAGFSDKTAVLATGCSTILVVIMTVIGSLLVDRIGRRRYLLILIPGSIIALAIMGYLFQGAGPTTDVQRWLVVGCLAAYLMFNCGGFGVCIWLINSEVYPLFVRGKGASVGAFSHWFFDLVVTLTTLSLVTWLGAAHTFWVYAGISLLALVFIWRFVPETRGKSLEKIEHELREHRFYPYQQRHDH</sequence>
<dbReference type="EMBL" id="UAUF01000014">
    <property type="protein sequence ID" value="SPZ12910.1"/>
    <property type="molecule type" value="Genomic_DNA"/>
</dbReference>
<name>A0A2X2F2H0_PSELU</name>
<feature type="domain" description="Major facilitator superfamily (MFS) profile" evidence="9">
    <location>
        <begin position="102"/>
        <end position="521"/>
    </location>
</feature>
<dbReference type="AlphaFoldDB" id="A0A2X2F2H0"/>
<evidence type="ECO:0000256" key="7">
    <source>
        <dbReference type="RuleBase" id="RU003346"/>
    </source>
</evidence>
<dbReference type="InterPro" id="IPR050814">
    <property type="entry name" value="Myo-inositol_Transporter"/>
</dbReference>
<evidence type="ECO:0000256" key="1">
    <source>
        <dbReference type="ARBA" id="ARBA00004141"/>
    </source>
</evidence>
<dbReference type="SUPFAM" id="SSF103473">
    <property type="entry name" value="MFS general substrate transporter"/>
    <property type="match status" value="1"/>
</dbReference>
<feature type="transmembrane region" description="Helical" evidence="8">
    <location>
        <begin position="226"/>
        <end position="248"/>
    </location>
</feature>
<proteinExistence type="inferred from homology"/>
<organism evidence="10 11">
    <name type="scientific">Pseudomonas luteola</name>
    <dbReference type="NCBI Taxonomy" id="47886"/>
    <lineage>
        <taxon>Bacteria</taxon>
        <taxon>Pseudomonadati</taxon>
        <taxon>Pseudomonadota</taxon>
        <taxon>Gammaproteobacteria</taxon>
        <taxon>Pseudomonadales</taxon>
        <taxon>Pseudomonadaceae</taxon>
        <taxon>Pseudomonas</taxon>
    </lineage>
</organism>
<feature type="transmembrane region" description="Helical" evidence="8">
    <location>
        <begin position="430"/>
        <end position="455"/>
    </location>
</feature>
<dbReference type="PRINTS" id="PR00171">
    <property type="entry name" value="SUGRTRNSPORT"/>
</dbReference>
<gene>
    <name evidence="10" type="primary">csbC_2</name>
    <name evidence="10" type="ORF">NCTC11842_04735</name>
</gene>
<evidence type="ECO:0000256" key="8">
    <source>
        <dbReference type="SAM" id="Phobius"/>
    </source>
</evidence>
<reference evidence="10 11" key="1">
    <citation type="submission" date="2018-06" db="EMBL/GenBank/DDBJ databases">
        <authorList>
            <consortium name="Pathogen Informatics"/>
            <person name="Doyle S."/>
        </authorList>
    </citation>
    <scope>NUCLEOTIDE SEQUENCE [LARGE SCALE GENOMIC DNA]</scope>
    <source>
        <strain evidence="10 11">NCTC11842</strain>
    </source>
</reference>
<dbReference type="NCBIfam" id="TIGR00879">
    <property type="entry name" value="SP"/>
    <property type="match status" value="1"/>
</dbReference>
<dbReference type="GO" id="GO:0022857">
    <property type="term" value="F:transmembrane transporter activity"/>
    <property type="evidence" value="ECO:0007669"/>
    <property type="project" value="InterPro"/>
</dbReference>
<evidence type="ECO:0000259" key="9">
    <source>
        <dbReference type="PROSITE" id="PS50850"/>
    </source>
</evidence>
<dbReference type="InterPro" id="IPR003663">
    <property type="entry name" value="Sugar/inositol_transpt"/>
</dbReference>
<feature type="transmembrane region" description="Helical" evidence="8">
    <location>
        <begin position="139"/>
        <end position="157"/>
    </location>
</feature>
<evidence type="ECO:0000256" key="4">
    <source>
        <dbReference type="ARBA" id="ARBA00022692"/>
    </source>
</evidence>
<dbReference type="InterPro" id="IPR036259">
    <property type="entry name" value="MFS_trans_sf"/>
</dbReference>
<evidence type="ECO:0000256" key="5">
    <source>
        <dbReference type="ARBA" id="ARBA00022989"/>
    </source>
</evidence>
<feature type="transmembrane region" description="Helical" evidence="8">
    <location>
        <begin position="499"/>
        <end position="517"/>
    </location>
</feature>
<evidence type="ECO:0000256" key="3">
    <source>
        <dbReference type="ARBA" id="ARBA00022448"/>
    </source>
</evidence>
<dbReference type="PROSITE" id="PS00216">
    <property type="entry name" value="SUGAR_TRANSPORT_1"/>
    <property type="match status" value="1"/>
</dbReference>
<dbReference type="InterPro" id="IPR020846">
    <property type="entry name" value="MFS_dom"/>
</dbReference>
<dbReference type="PANTHER" id="PTHR48020">
    <property type="entry name" value="PROTON MYO-INOSITOL COTRANSPORTER"/>
    <property type="match status" value="1"/>
</dbReference>
<dbReference type="InterPro" id="IPR005828">
    <property type="entry name" value="MFS_sugar_transport-like"/>
</dbReference>
<dbReference type="Pfam" id="PF00083">
    <property type="entry name" value="Sugar_tr"/>
    <property type="match status" value="1"/>
</dbReference>
<dbReference type="RefSeq" id="WP_010796472.1">
    <property type="nucleotide sequence ID" value="NZ_FQYS01000008.1"/>
</dbReference>
<keyword evidence="10" id="KW-0762">Sugar transport</keyword>
<feature type="transmembrane region" description="Helical" evidence="8">
    <location>
        <begin position="98"/>
        <end position="127"/>
    </location>
</feature>
<dbReference type="PROSITE" id="PS00217">
    <property type="entry name" value="SUGAR_TRANSPORT_2"/>
    <property type="match status" value="1"/>
</dbReference>
<feature type="transmembrane region" description="Helical" evidence="8">
    <location>
        <begin position="254"/>
        <end position="273"/>
    </location>
</feature>
<accession>A0A2X2F2H0</accession>
<evidence type="ECO:0000256" key="6">
    <source>
        <dbReference type="ARBA" id="ARBA00023136"/>
    </source>
</evidence>
<comment type="subcellular location">
    <subcellularLocation>
        <location evidence="1">Membrane</location>
        <topology evidence="1">Multi-pass membrane protein</topology>
    </subcellularLocation>
</comment>
<dbReference type="PANTHER" id="PTHR48020:SF12">
    <property type="entry name" value="PROTON MYO-INOSITOL COTRANSPORTER"/>
    <property type="match status" value="1"/>
</dbReference>
<feature type="transmembrane region" description="Helical" evidence="8">
    <location>
        <begin position="398"/>
        <end position="418"/>
    </location>
</feature>
<keyword evidence="6 8" id="KW-0472">Membrane</keyword>
<feature type="transmembrane region" description="Helical" evidence="8">
    <location>
        <begin position="332"/>
        <end position="356"/>
    </location>
</feature>
<dbReference type="Gene3D" id="1.20.1250.20">
    <property type="entry name" value="MFS general substrate transporter like domains"/>
    <property type="match status" value="1"/>
</dbReference>
<dbReference type="GO" id="GO:0016020">
    <property type="term" value="C:membrane"/>
    <property type="evidence" value="ECO:0007669"/>
    <property type="project" value="UniProtKB-SubCell"/>
</dbReference>